<keyword evidence="3" id="KW-0813">Transport</keyword>
<keyword evidence="5" id="KW-1133">Transmembrane helix</keyword>
<proteinExistence type="inferred from homology"/>
<dbReference type="AlphaFoldDB" id="A0A1V2L232"/>
<feature type="compositionally biased region" description="Polar residues" evidence="8">
    <location>
        <begin position="167"/>
        <end position="179"/>
    </location>
</feature>
<dbReference type="PANTHER" id="PTHR19957">
    <property type="entry name" value="SYNTAXIN"/>
    <property type="match status" value="1"/>
</dbReference>
<evidence type="ECO:0000256" key="6">
    <source>
        <dbReference type="ARBA" id="ARBA00023054"/>
    </source>
</evidence>
<evidence type="ECO:0000259" key="9">
    <source>
        <dbReference type="PROSITE" id="PS50192"/>
    </source>
</evidence>
<feature type="region of interest" description="Disordered" evidence="8">
    <location>
        <begin position="26"/>
        <end position="46"/>
    </location>
</feature>
<evidence type="ECO:0000313" key="11">
    <source>
        <dbReference type="Proteomes" id="UP000189513"/>
    </source>
</evidence>
<gene>
    <name evidence="10" type="ORF">BON22_4414</name>
</gene>
<evidence type="ECO:0000256" key="5">
    <source>
        <dbReference type="ARBA" id="ARBA00022989"/>
    </source>
</evidence>
<dbReference type="InterPro" id="IPR021538">
    <property type="entry name" value="Syntaxin-5_N"/>
</dbReference>
<dbReference type="GO" id="GO:0005484">
    <property type="term" value="F:SNAP receptor activity"/>
    <property type="evidence" value="ECO:0007669"/>
    <property type="project" value="InterPro"/>
</dbReference>
<dbReference type="InterPro" id="IPR045242">
    <property type="entry name" value="Syntaxin"/>
</dbReference>
<dbReference type="GO" id="GO:0048278">
    <property type="term" value="P:vesicle docking"/>
    <property type="evidence" value="ECO:0007669"/>
    <property type="project" value="TreeGrafter"/>
</dbReference>
<organism evidence="10 11">
    <name type="scientific">Cyberlindnera fabianii</name>
    <name type="common">Yeast</name>
    <name type="synonym">Hansenula fabianii</name>
    <dbReference type="NCBI Taxonomy" id="36022"/>
    <lineage>
        <taxon>Eukaryota</taxon>
        <taxon>Fungi</taxon>
        <taxon>Dikarya</taxon>
        <taxon>Ascomycota</taxon>
        <taxon>Saccharomycotina</taxon>
        <taxon>Saccharomycetes</taxon>
        <taxon>Phaffomycetales</taxon>
        <taxon>Phaffomycetaceae</taxon>
        <taxon>Cyberlindnera</taxon>
    </lineage>
</organism>
<keyword evidence="7" id="KW-0472">Membrane</keyword>
<dbReference type="InterPro" id="IPR010989">
    <property type="entry name" value="SNARE"/>
</dbReference>
<dbReference type="GO" id="GO:0031201">
    <property type="term" value="C:SNARE complex"/>
    <property type="evidence" value="ECO:0007669"/>
    <property type="project" value="TreeGrafter"/>
</dbReference>
<evidence type="ECO:0000256" key="4">
    <source>
        <dbReference type="ARBA" id="ARBA00022692"/>
    </source>
</evidence>
<reference evidence="11" key="1">
    <citation type="journal article" date="2017" name="Genome Announc.">
        <title>Genome sequences of Cyberlindnera fabianii 65, Pichia kudriavzevii 129, and Saccharomyces cerevisiae 131 isolated from fermented masau fruits in Zimbabwe.</title>
        <authorList>
            <person name="van Rijswijck I.M.H."/>
            <person name="Derks M.F.L."/>
            <person name="Abee T."/>
            <person name="de Ridder D."/>
            <person name="Smid E.J."/>
        </authorList>
    </citation>
    <scope>NUCLEOTIDE SEQUENCE [LARGE SCALE GENOMIC DNA]</scope>
    <source>
        <strain evidence="11">65</strain>
    </source>
</reference>
<protein>
    <submittedName>
        <fullName evidence="10">Integral membrane protein SED5</fullName>
    </submittedName>
</protein>
<dbReference type="PROSITE" id="PS00914">
    <property type="entry name" value="SYNTAXIN"/>
    <property type="match status" value="1"/>
</dbReference>
<accession>A0A1V2L232</accession>
<dbReference type="InterPro" id="IPR000727">
    <property type="entry name" value="T_SNARE_dom"/>
</dbReference>
<evidence type="ECO:0000256" key="8">
    <source>
        <dbReference type="SAM" id="MobiDB-lite"/>
    </source>
</evidence>
<feature type="compositionally biased region" description="Basic and acidic residues" evidence="8">
    <location>
        <begin position="153"/>
        <end position="165"/>
    </location>
</feature>
<dbReference type="Pfam" id="PF05739">
    <property type="entry name" value="SNARE"/>
    <property type="match status" value="1"/>
</dbReference>
<dbReference type="GO" id="GO:0000139">
    <property type="term" value="C:Golgi membrane"/>
    <property type="evidence" value="ECO:0007669"/>
    <property type="project" value="TreeGrafter"/>
</dbReference>
<dbReference type="PROSITE" id="PS50192">
    <property type="entry name" value="T_SNARE"/>
    <property type="match status" value="1"/>
</dbReference>
<comment type="subcellular location">
    <subcellularLocation>
        <location evidence="1">Membrane</location>
        <topology evidence="1">Single-pass type IV membrane protein</topology>
    </subcellularLocation>
</comment>
<dbReference type="GO" id="GO:0006886">
    <property type="term" value="P:intracellular protein transport"/>
    <property type="evidence" value="ECO:0007669"/>
    <property type="project" value="InterPro"/>
</dbReference>
<feature type="compositionally biased region" description="Polar residues" evidence="8">
    <location>
        <begin position="32"/>
        <end position="43"/>
    </location>
</feature>
<dbReference type="OMA" id="EHNHNVV"/>
<comment type="similarity">
    <text evidence="2">Belongs to the syntaxin family.</text>
</comment>
<comment type="caution">
    <text evidence="10">The sequence shown here is derived from an EMBL/GenBank/DDBJ whole genome shotgun (WGS) entry which is preliminary data.</text>
</comment>
<keyword evidence="4" id="KW-0812">Transmembrane</keyword>
<dbReference type="GO" id="GO:0000149">
    <property type="term" value="F:SNARE binding"/>
    <property type="evidence" value="ECO:0007669"/>
    <property type="project" value="TreeGrafter"/>
</dbReference>
<dbReference type="VEuPathDB" id="FungiDB:BON22_4414"/>
<dbReference type="GO" id="GO:0006888">
    <property type="term" value="P:endoplasmic reticulum to Golgi vesicle-mediated transport"/>
    <property type="evidence" value="ECO:0007669"/>
    <property type="project" value="TreeGrafter"/>
</dbReference>
<dbReference type="Gene3D" id="1.20.58.70">
    <property type="match status" value="1"/>
</dbReference>
<dbReference type="PANTHER" id="PTHR19957:SF3">
    <property type="entry name" value="SYNTAXIN-5"/>
    <property type="match status" value="1"/>
</dbReference>
<evidence type="ECO:0000256" key="1">
    <source>
        <dbReference type="ARBA" id="ARBA00004211"/>
    </source>
</evidence>
<dbReference type="Proteomes" id="UP000189513">
    <property type="component" value="Unassembled WGS sequence"/>
</dbReference>
<dbReference type="STRING" id="36022.A0A1V2L232"/>
<feature type="region of interest" description="Disordered" evidence="8">
    <location>
        <begin position="153"/>
        <end position="179"/>
    </location>
</feature>
<dbReference type="GO" id="GO:0006906">
    <property type="term" value="P:vesicle fusion"/>
    <property type="evidence" value="ECO:0007669"/>
    <property type="project" value="TreeGrafter"/>
</dbReference>
<dbReference type="EMBL" id="MPUK01000009">
    <property type="protein sequence ID" value="ONH65854.1"/>
    <property type="molecule type" value="Genomic_DNA"/>
</dbReference>
<dbReference type="SUPFAM" id="SSF47661">
    <property type="entry name" value="t-snare proteins"/>
    <property type="match status" value="1"/>
</dbReference>
<keyword evidence="6" id="KW-0175">Coiled coil</keyword>
<evidence type="ECO:0000256" key="3">
    <source>
        <dbReference type="ARBA" id="ARBA00022448"/>
    </source>
</evidence>
<name>A0A1V2L232_CYBFA</name>
<feature type="domain" description="T-SNARE coiled-coil homology" evidence="9">
    <location>
        <begin position="217"/>
        <end position="279"/>
    </location>
</feature>
<dbReference type="Pfam" id="PF11416">
    <property type="entry name" value="Syntaxin-5_N"/>
    <property type="match status" value="1"/>
</dbReference>
<dbReference type="InterPro" id="IPR006012">
    <property type="entry name" value="Syntaxin/epimorphin_CS"/>
</dbReference>
<evidence type="ECO:0000313" key="10">
    <source>
        <dbReference type="EMBL" id="ONH65854.1"/>
    </source>
</evidence>
<sequence>MYASRPPTSDIRDRTLEFHQSVASFNKRVNRGAQQQPQPSPATKKSEFHLRASQIAKDISHTSELLGKLALLAKKKPMFDDRPQEISELTYVIKQDIVKIEKNLKNLQAYAQTGADQPNEQLKTNSKNIVQLLNTKMKNVSGNFKEVLETRQKTEMENKSRKEKFFSSVQSTTTGPVIPSTVSDNPFLMDDSQDSPNTALLQLPQDQQMQLLEEQATEYLQDRNRAVETIESTIQEVGNLFQQLATMVNEQSEVIQRIDTNVQDIDMNVMGAQRELLKYFKSISNNRWLYLKVFGCVAHVLYHVDLGELGSYGNLQGG</sequence>
<evidence type="ECO:0000256" key="2">
    <source>
        <dbReference type="ARBA" id="ARBA00009063"/>
    </source>
</evidence>
<evidence type="ECO:0000256" key="7">
    <source>
        <dbReference type="ARBA" id="ARBA00023136"/>
    </source>
</evidence>
<dbReference type="CDD" id="cd15844">
    <property type="entry name" value="SNARE_syntaxin5"/>
    <property type="match status" value="1"/>
</dbReference>
<keyword evidence="11" id="KW-1185">Reference proteome</keyword>
<dbReference type="SMART" id="SM00397">
    <property type="entry name" value="t_SNARE"/>
    <property type="match status" value="1"/>
</dbReference>